<reference evidence="1" key="1">
    <citation type="submission" date="2019-02" db="EMBL/GenBank/DDBJ databases">
        <authorList>
            <person name="Gruber-Vodicka R. H."/>
            <person name="Seah K. B. B."/>
        </authorList>
    </citation>
    <scope>NUCLEOTIDE SEQUENCE</scope>
    <source>
        <strain evidence="3">BECK_S127</strain>
        <strain evidence="2">BECK_S1320</strain>
        <strain evidence="1">BECK_S1321</strain>
    </source>
</reference>
<name>A0A450YRL1_9GAMM</name>
<gene>
    <name evidence="3" type="ORF">BECKSD772D_GA0070982_12156</name>
    <name evidence="2" type="ORF">BECKSD772E_GA0070983_103827</name>
    <name evidence="1" type="ORF">BECKSD772F_GA0070984_11689</name>
</gene>
<protein>
    <submittedName>
        <fullName evidence="1">Uncharacterized protein</fullName>
    </submittedName>
</protein>
<accession>A0A450YRL1</accession>
<proteinExistence type="predicted"/>
<evidence type="ECO:0000313" key="1">
    <source>
        <dbReference type="EMBL" id="VFK44132.1"/>
    </source>
</evidence>
<dbReference type="AlphaFoldDB" id="A0A450YRL1"/>
<dbReference type="EMBL" id="CAADFU010000038">
    <property type="protein sequence ID" value="VFK44487.1"/>
    <property type="molecule type" value="Genomic_DNA"/>
</dbReference>
<evidence type="ECO:0000313" key="2">
    <source>
        <dbReference type="EMBL" id="VFK44487.1"/>
    </source>
</evidence>
<organism evidence="1">
    <name type="scientific">Candidatus Kentrum sp. SD</name>
    <dbReference type="NCBI Taxonomy" id="2126332"/>
    <lineage>
        <taxon>Bacteria</taxon>
        <taxon>Pseudomonadati</taxon>
        <taxon>Pseudomonadota</taxon>
        <taxon>Gammaproteobacteria</taxon>
        <taxon>Candidatus Kentrum</taxon>
    </lineage>
</organism>
<evidence type="ECO:0000313" key="3">
    <source>
        <dbReference type="EMBL" id="VFK81079.1"/>
    </source>
</evidence>
<dbReference type="EMBL" id="CAADFR010000168">
    <property type="protein sequence ID" value="VFK44132.1"/>
    <property type="molecule type" value="Genomic_DNA"/>
</dbReference>
<dbReference type="EMBL" id="CAADHB010000215">
    <property type="protein sequence ID" value="VFK81079.1"/>
    <property type="molecule type" value="Genomic_DNA"/>
</dbReference>
<sequence>MTNYLDLTIFSLEEELAEKKNELFPRQYHELRPLEEELYRWKLEQERKQVERS</sequence>